<keyword evidence="2" id="KW-1185">Reference proteome</keyword>
<accession>A0ABN2LDD9</accession>
<evidence type="ECO:0000313" key="2">
    <source>
        <dbReference type="Proteomes" id="UP001500218"/>
    </source>
</evidence>
<evidence type="ECO:0008006" key="3">
    <source>
        <dbReference type="Google" id="ProtNLM"/>
    </source>
</evidence>
<proteinExistence type="predicted"/>
<dbReference type="PANTHER" id="PTHR43459">
    <property type="entry name" value="ENOYL-COA HYDRATASE"/>
    <property type="match status" value="1"/>
</dbReference>
<dbReference type="InterPro" id="IPR029045">
    <property type="entry name" value="ClpP/crotonase-like_dom_sf"/>
</dbReference>
<dbReference type="NCBIfam" id="NF042431">
    <property type="entry name" value="EnCoAhydt_DpgB"/>
    <property type="match status" value="1"/>
</dbReference>
<dbReference type="EMBL" id="BAAALT010000004">
    <property type="protein sequence ID" value="GAA1784551.1"/>
    <property type="molecule type" value="Genomic_DNA"/>
</dbReference>
<reference evidence="1 2" key="1">
    <citation type="journal article" date="2019" name="Int. J. Syst. Evol. Microbiol.">
        <title>The Global Catalogue of Microorganisms (GCM) 10K type strain sequencing project: providing services to taxonomists for standard genome sequencing and annotation.</title>
        <authorList>
            <consortium name="The Broad Institute Genomics Platform"/>
            <consortium name="The Broad Institute Genome Sequencing Center for Infectious Disease"/>
            <person name="Wu L."/>
            <person name="Ma J."/>
        </authorList>
    </citation>
    <scope>NUCLEOTIDE SEQUENCE [LARGE SCALE GENOMIC DNA]</scope>
    <source>
        <strain evidence="1 2">JCM 13250</strain>
    </source>
</reference>
<organism evidence="1 2">
    <name type="scientific">Luedemannella flava</name>
    <dbReference type="NCBI Taxonomy" id="349316"/>
    <lineage>
        <taxon>Bacteria</taxon>
        <taxon>Bacillati</taxon>
        <taxon>Actinomycetota</taxon>
        <taxon>Actinomycetes</taxon>
        <taxon>Micromonosporales</taxon>
        <taxon>Micromonosporaceae</taxon>
        <taxon>Luedemannella</taxon>
    </lineage>
</organism>
<name>A0ABN2LDD9_9ACTN</name>
<dbReference type="Proteomes" id="UP001500218">
    <property type="component" value="Unassembled WGS sequence"/>
</dbReference>
<comment type="caution">
    <text evidence="1">The sequence shown here is derived from an EMBL/GenBank/DDBJ whole genome shotgun (WGS) entry which is preliminary data.</text>
</comment>
<gene>
    <name evidence="1" type="ORF">GCM10009682_03380</name>
</gene>
<dbReference type="Pfam" id="PF00378">
    <property type="entry name" value="ECH_1"/>
    <property type="match status" value="1"/>
</dbReference>
<evidence type="ECO:0000313" key="1">
    <source>
        <dbReference type="EMBL" id="GAA1784551.1"/>
    </source>
</evidence>
<dbReference type="Gene3D" id="3.90.226.10">
    <property type="entry name" value="2-enoyl-CoA Hydratase, Chain A, domain 1"/>
    <property type="match status" value="1"/>
</dbReference>
<dbReference type="PANTHER" id="PTHR43459:SF1">
    <property type="entry name" value="EG:BACN32G11.4 PROTEIN"/>
    <property type="match status" value="1"/>
</dbReference>
<protein>
    <recommendedName>
        <fullName evidence="3">Enoyl-CoA hydratase/isomerase family protein</fullName>
    </recommendedName>
</protein>
<dbReference type="InterPro" id="IPR001753">
    <property type="entry name" value="Enoyl-CoA_hydra/iso"/>
</dbReference>
<dbReference type="SUPFAM" id="SSF52096">
    <property type="entry name" value="ClpP/crotonase"/>
    <property type="match status" value="1"/>
</dbReference>
<sequence length="223" mass="23459">MVSAAGFKDDVAVRIDGGTPLSAALIENVRTLCDRAEDGDLPGLVVIGVGGVPADGWTRGLSVDIVSKWERVLRRLERLNVPTVAVASGDCGGPAADVMLATDFRIATPDTRLIVSVDQEATWPGMSLYRLARQVGPDRIRQAALLGVPIDATEARQLGLIDEVAADPAPALAALAERASGIAGKELAIRRQLIFDASRTAFEDALGAHLAACDRALRRVTTS</sequence>
<dbReference type="CDD" id="cd06558">
    <property type="entry name" value="crotonase-like"/>
    <property type="match status" value="1"/>
</dbReference>
<dbReference type="InterPro" id="IPR053545">
    <property type="entry name" value="Enoyl-CoA_hydratase-like"/>
</dbReference>